<dbReference type="Gene3D" id="3.90.550.10">
    <property type="entry name" value="Spore Coat Polysaccharide Biosynthesis Protein SpsA, Chain A"/>
    <property type="match status" value="1"/>
</dbReference>
<organism evidence="2 3">
    <name type="scientific">Candidatus Shapirobacteria bacterium CG07_land_8_20_14_0_80_39_12</name>
    <dbReference type="NCBI Taxonomy" id="1974480"/>
    <lineage>
        <taxon>Bacteria</taxon>
        <taxon>Candidatus Shapironibacteriota</taxon>
    </lineage>
</organism>
<proteinExistence type="predicted"/>
<dbReference type="PANTHER" id="PTHR43630:SF2">
    <property type="entry name" value="GLYCOSYLTRANSFERASE"/>
    <property type="match status" value="1"/>
</dbReference>
<dbReference type="InterPro" id="IPR001173">
    <property type="entry name" value="Glyco_trans_2-like"/>
</dbReference>
<dbReference type="Proteomes" id="UP000229559">
    <property type="component" value="Unassembled WGS sequence"/>
</dbReference>
<dbReference type="SUPFAM" id="SSF53448">
    <property type="entry name" value="Nucleotide-diphospho-sugar transferases"/>
    <property type="match status" value="1"/>
</dbReference>
<reference evidence="3" key="1">
    <citation type="submission" date="2017-09" db="EMBL/GenBank/DDBJ databases">
        <title>Depth-based differentiation of microbial function through sediment-hosted aquifers and enrichment of novel symbionts in the deep terrestrial subsurface.</title>
        <authorList>
            <person name="Probst A.J."/>
            <person name="Ladd B."/>
            <person name="Jarett J.K."/>
            <person name="Geller-Mcgrath D.E."/>
            <person name="Sieber C.M.K."/>
            <person name="Emerson J.B."/>
            <person name="Anantharaman K."/>
            <person name="Thomas B.C."/>
            <person name="Malmstrom R."/>
            <person name="Stieglmeier M."/>
            <person name="Klingl A."/>
            <person name="Woyke T."/>
            <person name="Ryan C.M."/>
            <person name="Banfield J.F."/>
        </authorList>
    </citation>
    <scope>NUCLEOTIDE SEQUENCE [LARGE SCALE GENOMIC DNA]</scope>
</reference>
<sequence>MVKISVIINTWNEEENIKRCLESVRRIANEIIVVDMYSKDRTTAIAKKLGAKVFFYKYMSYADPAKNFAFRQAQGDWILSLDADEEIPPLLAKMLQDLAQDSKDLAYFRIPRKNIIFGKWIKHSRWWPDYVIRFFKKGAVRWSEKIHSVPLTRGEGRDLEAKEVNAIVHHHYQSISQYLERMNRYTGIQAEELIKTGYKFRWQDMLRKPMGEFLSRFFVGEAYKDGLHGLVLALLQAFSEMIKYIKVWEKEKFIEQDISSYHEVLEENINDYLHWQVKVSGLIGKIRLKIKKKI</sequence>
<dbReference type="Pfam" id="PF00535">
    <property type="entry name" value="Glycos_transf_2"/>
    <property type="match status" value="1"/>
</dbReference>
<dbReference type="AlphaFoldDB" id="A0A2M6YQR9"/>
<feature type="domain" description="Glycosyltransferase 2-like" evidence="1">
    <location>
        <begin position="5"/>
        <end position="138"/>
    </location>
</feature>
<comment type="caution">
    <text evidence="2">The sequence shown here is derived from an EMBL/GenBank/DDBJ whole genome shotgun (WGS) entry which is preliminary data.</text>
</comment>
<protein>
    <recommendedName>
        <fullName evidence="1">Glycosyltransferase 2-like domain-containing protein</fullName>
    </recommendedName>
</protein>
<name>A0A2M6YQR9_9BACT</name>
<dbReference type="InterPro" id="IPR029044">
    <property type="entry name" value="Nucleotide-diphossugar_trans"/>
</dbReference>
<evidence type="ECO:0000313" key="3">
    <source>
        <dbReference type="Proteomes" id="UP000229559"/>
    </source>
</evidence>
<dbReference type="PANTHER" id="PTHR43630">
    <property type="entry name" value="POLY-BETA-1,6-N-ACETYL-D-GLUCOSAMINE SYNTHASE"/>
    <property type="match status" value="1"/>
</dbReference>
<evidence type="ECO:0000313" key="2">
    <source>
        <dbReference type="EMBL" id="PIU33430.1"/>
    </source>
</evidence>
<dbReference type="EMBL" id="PEXA01000002">
    <property type="protein sequence ID" value="PIU33430.1"/>
    <property type="molecule type" value="Genomic_DNA"/>
</dbReference>
<accession>A0A2M6YQR9</accession>
<gene>
    <name evidence="2" type="ORF">COT04_00035</name>
</gene>
<evidence type="ECO:0000259" key="1">
    <source>
        <dbReference type="Pfam" id="PF00535"/>
    </source>
</evidence>
<dbReference type="CDD" id="cd02511">
    <property type="entry name" value="Beta4Glucosyltransferase"/>
    <property type="match status" value="1"/>
</dbReference>